<dbReference type="EMBL" id="LQYT01000002">
    <property type="protein sequence ID" value="KYD23087.1"/>
    <property type="molecule type" value="Genomic_DNA"/>
</dbReference>
<evidence type="ECO:0000313" key="1">
    <source>
        <dbReference type="EMBL" id="KYD23087.1"/>
    </source>
</evidence>
<gene>
    <name evidence="1" type="ORF">B4135_0613</name>
</gene>
<comment type="caution">
    <text evidence="1">The sequence shown here is derived from an EMBL/GenBank/DDBJ whole genome shotgun (WGS) entry which is preliminary data.</text>
</comment>
<accession>A0A150MEV7</accession>
<evidence type="ECO:0000313" key="2">
    <source>
        <dbReference type="Proteomes" id="UP000075683"/>
    </source>
</evidence>
<organism evidence="1 2">
    <name type="scientific">Caldibacillus debilis</name>
    <dbReference type="NCBI Taxonomy" id="301148"/>
    <lineage>
        <taxon>Bacteria</taxon>
        <taxon>Bacillati</taxon>
        <taxon>Bacillota</taxon>
        <taxon>Bacilli</taxon>
        <taxon>Bacillales</taxon>
        <taxon>Bacillaceae</taxon>
        <taxon>Caldibacillus</taxon>
    </lineage>
</organism>
<dbReference type="Proteomes" id="UP000075683">
    <property type="component" value="Unassembled WGS sequence"/>
</dbReference>
<proteinExistence type="predicted"/>
<dbReference type="STRING" id="301148.B4135_0613"/>
<dbReference type="AlphaFoldDB" id="A0A150MEV7"/>
<reference evidence="1 2" key="1">
    <citation type="submission" date="2016-01" db="EMBL/GenBank/DDBJ databases">
        <title>Draft Genome Sequences of Seven Thermophilic Sporeformers Isolated from Foods.</title>
        <authorList>
            <person name="Berendsen E.M."/>
            <person name="Wells-Bennik M.H."/>
            <person name="Krawcyk A.O."/>
            <person name="De Jong A."/>
            <person name="Holsappel S."/>
            <person name="Eijlander R.T."/>
            <person name="Kuipers O.P."/>
        </authorList>
    </citation>
    <scope>NUCLEOTIDE SEQUENCE [LARGE SCALE GENOMIC DNA]</scope>
    <source>
        <strain evidence="1 2">B4135</strain>
    </source>
</reference>
<protein>
    <submittedName>
        <fullName evidence="1">Uncharacterized protein</fullName>
    </submittedName>
</protein>
<name>A0A150MEV7_9BACI</name>
<sequence>MAVCPCHFQVISRAAGTGKAGIRTLPDETVLRASSCRFSLEKGKGNTRENEG</sequence>